<organism evidence="6 7">
    <name type="scientific">Pseudothermotoga thermarum DSM 5069</name>
    <dbReference type="NCBI Taxonomy" id="688269"/>
    <lineage>
        <taxon>Bacteria</taxon>
        <taxon>Thermotogati</taxon>
        <taxon>Thermotogota</taxon>
        <taxon>Thermotogae</taxon>
        <taxon>Thermotogales</taxon>
        <taxon>Thermotogaceae</taxon>
        <taxon>Pseudothermotoga</taxon>
    </lineage>
</organism>
<evidence type="ECO:0000256" key="2">
    <source>
        <dbReference type="ARBA" id="ARBA00022759"/>
    </source>
</evidence>
<keyword evidence="4" id="KW-0690">Ribosome biogenesis</keyword>
<accession>F7YU85</accession>
<proteinExistence type="inferred from homology"/>
<keyword evidence="1 4" id="KW-0540">Nuclease</keyword>
<dbReference type="HOGENOM" id="CLU_091169_2_0_0"/>
<dbReference type="STRING" id="688269.Theth_0076"/>
<dbReference type="GO" id="GO:0004525">
    <property type="term" value="F:ribonuclease III activity"/>
    <property type="evidence" value="ECO:0007669"/>
    <property type="project" value="InterPro"/>
</dbReference>
<evidence type="ECO:0000259" key="5">
    <source>
        <dbReference type="Pfam" id="PF00636"/>
    </source>
</evidence>
<keyword evidence="3 4" id="KW-0378">Hydrolase</keyword>
<dbReference type="RefSeq" id="WP_013931406.1">
    <property type="nucleotide sequence ID" value="NC_015707.1"/>
</dbReference>
<feature type="active site" evidence="4">
    <location>
        <position position="21"/>
    </location>
</feature>
<dbReference type="InterPro" id="IPR008226">
    <property type="entry name" value="Mini3_fam"/>
</dbReference>
<dbReference type="KEGG" id="tta:Theth_0076"/>
<sequence>MEVKKLDPKFYPISTLAYIGDAVCSLYCRIENVKYVNVSTIHQKVTQQVSRDGQAKGFERILDLLSEDELSVAKRAFNSKAAKRHGNDLFYRKSTAFEAVIGYLYLAGKTERMYYLLKIAFGEMDDDSLRQERAG</sequence>
<dbReference type="InterPro" id="IPR000999">
    <property type="entry name" value="RNase_III_dom"/>
</dbReference>
<dbReference type="SUPFAM" id="SSF69065">
    <property type="entry name" value="RNase III domain-like"/>
    <property type="match status" value="1"/>
</dbReference>
<reference evidence="6 7" key="1">
    <citation type="submission" date="2010-11" db="EMBL/GenBank/DDBJ databases">
        <title>The complete genome of Thermotoga thermarum DSM 5069.</title>
        <authorList>
            <consortium name="US DOE Joint Genome Institute (JGI-PGF)"/>
            <person name="Lucas S."/>
            <person name="Copeland A."/>
            <person name="Lapidus A."/>
            <person name="Bruce D."/>
            <person name="Goodwin L."/>
            <person name="Pitluck S."/>
            <person name="Kyrpides N."/>
            <person name="Mavromatis K."/>
            <person name="Ivanova N."/>
            <person name="Zeytun A."/>
            <person name="Brettin T."/>
            <person name="Detter J.C."/>
            <person name="Tapia R."/>
            <person name="Han C."/>
            <person name="Land M."/>
            <person name="Hauser L."/>
            <person name="Markowitz V."/>
            <person name="Cheng J.-F."/>
            <person name="Hugenholtz P."/>
            <person name="Woyke T."/>
            <person name="Wu D."/>
            <person name="Spring S."/>
            <person name="Schroeder M."/>
            <person name="Brambilla E."/>
            <person name="Klenk H.-P."/>
            <person name="Eisen J.A."/>
        </authorList>
    </citation>
    <scope>NUCLEOTIDE SEQUENCE [LARGE SCALE GENOMIC DNA]</scope>
    <source>
        <strain evidence="6 7">DSM 5069</strain>
    </source>
</reference>
<dbReference type="PATRIC" id="fig|688269.3.peg.77"/>
<dbReference type="GO" id="GO:0005737">
    <property type="term" value="C:cytoplasm"/>
    <property type="evidence" value="ECO:0007669"/>
    <property type="project" value="UniProtKB-SubCell"/>
</dbReference>
<comment type="subcellular location">
    <subcellularLocation>
        <location evidence="4">Cytoplasm</location>
    </subcellularLocation>
</comment>
<keyword evidence="4" id="KW-0694">RNA-binding</keyword>
<keyword evidence="4" id="KW-0460">Magnesium</keyword>
<dbReference type="eggNOG" id="COG1939">
    <property type="taxonomic scope" value="Bacteria"/>
</dbReference>
<dbReference type="Proteomes" id="UP000006804">
    <property type="component" value="Chromosome"/>
</dbReference>
<dbReference type="Pfam" id="PF00636">
    <property type="entry name" value="Ribonuclease_3"/>
    <property type="match status" value="1"/>
</dbReference>
<dbReference type="Gene3D" id="1.10.1520.10">
    <property type="entry name" value="Ribonuclease III domain"/>
    <property type="match status" value="1"/>
</dbReference>
<protein>
    <recommendedName>
        <fullName evidence="4">Mini-ribonuclease 3</fullName>
        <shortName evidence="4">Mini-3</shortName>
        <shortName evidence="4">Mini-RNase 3</shortName>
        <ecNumber evidence="4">3.1.26.-</ecNumber>
    </recommendedName>
    <alternativeName>
        <fullName evidence="4">Mini-RNase III</fullName>
        <shortName evidence="4">Mini-III</shortName>
    </alternativeName>
</protein>
<dbReference type="AlphaFoldDB" id="F7YU85"/>
<comment type="similarity">
    <text evidence="4">Belongs to the MrnC RNase family.</text>
</comment>
<gene>
    <name evidence="4" type="primary">mrnC</name>
    <name evidence="6" type="ORF">Theth_0076</name>
</gene>
<dbReference type="PIRSF" id="PIRSF005520">
    <property type="entry name" value="UCP005520"/>
    <property type="match status" value="1"/>
</dbReference>
<comment type="subunit">
    <text evidence="4">Homodimer.</text>
</comment>
<keyword evidence="4" id="KW-0699">rRNA-binding</keyword>
<feature type="domain" description="RNase III" evidence="5">
    <location>
        <begin position="15"/>
        <end position="108"/>
    </location>
</feature>
<evidence type="ECO:0000256" key="1">
    <source>
        <dbReference type="ARBA" id="ARBA00022722"/>
    </source>
</evidence>
<dbReference type="HAMAP" id="MF_01468">
    <property type="entry name" value="RNase_Mini_III"/>
    <property type="match status" value="1"/>
</dbReference>
<dbReference type="EMBL" id="CP002351">
    <property type="protein sequence ID" value="AEH50182.1"/>
    <property type="molecule type" value="Genomic_DNA"/>
</dbReference>
<dbReference type="GO" id="GO:0006364">
    <property type="term" value="P:rRNA processing"/>
    <property type="evidence" value="ECO:0007669"/>
    <property type="project" value="UniProtKB-UniRule"/>
</dbReference>
<evidence type="ECO:0000313" key="7">
    <source>
        <dbReference type="Proteomes" id="UP000006804"/>
    </source>
</evidence>
<evidence type="ECO:0000256" key="3">
    <source>
        <dbReference type="ARBA" id="ARBA00022801"/>
    </source>
</evidence>
<keyword evidence="2 4" id="KW-0255">Endonuclease</keyword>
<comment type="function">
    <text evidence="4">Involved in correct processing of both the 5' and 3' ends of 23S rRNA precursor. Processes 30S rRNA precursor transcript even in absence of ribonuclease 3 (Rnc); Rnc processes 30S rRNA into smaller rRNA precursors.</text>
</comment>
<comment type="cofactor">
    <cofactor evidence="4">
        <name>Mg(2+)</name>
        <dbReference type="ChEBI" id="CHEBI:18420"/>
    </cofactor>
</comment>
<keyword evidence="4" id="KW-0698">rRNA processing</keyword>
<dbReference type="GO" id="GO:0019843">
    <property type="term" value="F:rRNA binding"/>
    <property type="evidence" value="ECO:0007669"/>
    <property type="project" value="UniProtKB-UniRule"/>
</dbReference>
<dbReference type="InterPro" id="IPR036389">
    <property type="entry name" value="RNase_III_sf"/>
</dbReference>
<dbReference type="PANTHER" id="PTHR34276:SF1">
    <property type="entry name" value="MINI-RIBONUCLEASE 3"/>
    <property type="match status" value="1"/>
</dbReference>
<name>F7YU85_9THEM</name>
<dbReference type="PANTHER" id="PTHR34276">
    <property type="entry name" value="MINI-RIBONUCLEASE 3"/>
    <property type="match status" value="1"/>
</dbReference>
<evidence type="ECO:0000256" key="4">
    <source>
        <dbReference type="HAMAP-Rule" id="MF_01468"/>
    </source>
</evidence>
<dbReference type="EC" id="3.1.26.-" evidence="4"/>
<evidence type="ECO:0000313" key="6">
    <source>
        <dbReference type="EMBL" id="AEH50182.1"/>
    </source>
</evidence>
<dbReference type="OrthoDB" id="46571at2"/>
<keyword evidence="7" id="KW-1185">Reference proteome</keyword>
<keyword evidence="4" id="KW-0963">Cytoplasm</keyword>